<keyword evidence="6 7" id="KW-0961">Cell wall biogenesis/degradation</keyword>
<sequence>MNRARSSILKLGVFAATLALLVFAGATWTQRIRGVGVPDAQRMTGLDRWLIGTYLDLLRSNDLSRPASDDPTPQTFVVAPGESVAEIGRKLQAQGLIDDPDLFRLYVRFKGLDATINAGVFTLRPNMNIEQIAFALQRSTAREVQVTIPEGRRREEIAQLLEQQLGLSADEFIRLTSRARAYSYPFLRGAPTDATLEGYLFPDTYRLPENPTAQDVILRMLDNFGAKAAPLLEQARQAGRSPHELLTLASIVEREAVIPAERPIIASVFFNRLRVGQPLQADPTTQYALGYQPDQGTWWKKGLTLEDLKFVDPGGYNTYTNPGLPPGPIANPGLSSIQAVLQPAQTNFYYFVASCNGDGSHQFSVTFQEHQAKLCR</sequence>
<feature type="site" description="Important for catalytic activity" evidence="7">
    <location>
        <position position="255"/>
    </location>
</feature>
<evidence type="ECO:0000256" key="4">
    <source>
        <dbReference type="ARBA" id="ARBA00023136"/>
    </source>
</evidence>
<dbReference type="Gene3D" id="3.30.1490.480">
    <property type="entry name" value="Endolytic murein transglycosylase"/>
    <property type="match status" value="1"/>
</dbReference>
<keyword evidence="2 7" id="KW-0812">Transmembrane</keyword>
<comment type="function">
    <text evidence="7">Functions as a peptidoglycan terminase that cleaves nascent peptidoglycan strands endolytically to terminate their elongation.</text>
</comment>
<dbReference type="EMBL" id="PGTN01000026">
    <property type="protein sequence ID" value="PJF48030.1"/>
    <property type="molecule type" value="Genomic_DNA"/>
</dbReference>
<name>A0A2M8QE10_9CHLR</name>
<protein>
    <recommendedName>
        <fullName evidence="7">Endolytic murein transglycosylase</fullName>
        <ecNumber evidence="7">4.2.2.29</ecNumber>
    </recommendedName>
    <alternativeName>
        <fullName evidence="7">Peptidoglycan lytic transglycosylase</fullName>
    </alternativeName>
    <alternativeName>
        <fullName evidence="7">Peptidoglycan polymerization terminase</fullName>
    </alternativeName>
</protein>
<dbReference type="Gene3D" id="3.30.160.60">
    <property type="entry name" value="Classic Zinc Finger"/>
    <property type="match status" value="1"/>
</dbReference>
<dbReference type="GO" id="GO:0005886">
    <property type="term" value="C:plasma membrane"/>
    <property type="evidence" value="ECO:0007669"/>
    <property type="project" value="UniProtKB-UniRule"/>
</dbReference>
<gene>
    <name evidence="7" type="primary">mltG</name>
    <name evidence="8" type="ORF">CUN48_05505</name>
</gene>
<dbReference type="Pfam" id="PF02618">
    <property type="entry name" value="YceG"/>
    <property type="match status" value="1"/>
</dbReference>
<dbReference type="InterPro" id="IPR003770">
    <property type="entry name" value="MLTG-like"/>
</dbReference>
<evidence type="ECO:0000256" key="7">
    <source>
        <dbReference type="HAMAP-Rule" id="MF_02065"/>
    </source>
</evidence>
<dbReference type="GO" id="GO:0071555">
    <property type="term" value="P:cell wall organization"/>
    <property type="evidence" value="ECO:0007669"/>
    <property type="project" value="UniProtKB-KW"/>
</dbReference>
<proteinExistence type="inferred from homology"/>
<keyword evidence="1 7" id="KW-1003">Cell membrane</keyword>
<accession>A0A2M8QE10</accession>
<dbReference type="NCBIfam" id="TIGR00247">
    <property type="entry name" value="endolytic transglycosylase MltG"/>
    <property type="match status" value="1"/>
</dbReference>
<evidence type="ECO:0000256" key="5">
    <source>
        <dbReference type="ARBA" id="ARBA00023239"/>
    </source>
</evidence>
<keyword evidence="4 7" id="KW-0472">Membrane</keyword>
<evidence type="ECO:0000313" key="9">
    <source>
        <dbReference type="Proteomes" id="UP000230790"/>
    </source>
</evidence>
<dbReference type="PANTHER" id="PTHR30518:SF2">
    <property type="entry name" value="ENDOLYTIC MUREIN TRANSGLYCOSYLASE"/>
    <property type="match status" value="1"/>
</dbReference>
<evidence type="ECO:0000313" key="8">
    <source>
        <dbReference type="EMBL" id="PJF48030.1"/>
    </source>
</evidence>
<dbReference type="Proteomes" id="UP000230790">
    <property type="component" value="Unassembled WGS sequence"/>
</dbReference>
<keyword evidence="5 7" id="KW-0456">Lyase</keyword>
<evidence type="ECO:0000256" key="6">
    <source>
        <dbReference type="ARBA" id="ARBA00023316"/>
    </source>
</evidence>
<dbReference type="AlphaFoldDB" id="A0A2M8QE10"/>
<dbReference type="GO" id="GO:0008932">
    <property type="term" value="F:lytic endotransglycosylase activity"/>
    <property type="evidence" value="ECO:0007669"/>
    <property type="project" value="UniProtKB-UniRule"/>
</dbReference>
<comment type="similarity">
    <text evidence="7">Belongs to the transglycosylase MltG family.</text>
</comment>
<evidence type="ECO:0000256" key="1">
    <source>
        <dbReference type="ARBA" id="ARBA00022475"/>
    </source>
</evidence>
<dbReference type="HAMAP" id="MF_02065">
    <property type="entry name" value="MltG"/>
    <property type="match status" value="1"/>
</dbReference>
<comment type="caution">
    <text evidence="8">The sequence shown here is derived from an EMBL/GenBank/DDBJ whole genome shotgun (WGS) entry which is preliminary data.</text>
</comment>
<keyword evidence="3 7" id="KW-1133">Transmembrane helix</keyword>
<evidence type="ECO:0000256" key="2">
    <source>
        <dbReference type="ARBA" id="ARBA00022692"/>
    </source>
</evidence>
<dbReference type="PANTHER" id="PTHR30518">
    <property type="entry name" value="ENDOLYTIC MUREIN TRANSGLYCOSYLASE"/>
    <property type="match status" value="1"/>
</dbReference>
<dbReference type="GO" id="GO:0009252">
    <property type="term" value="P:peptidoglycan biosynthetic process"/>
    <property type="evidence" value="ECO:0007669"/>
    <property type="project" value="UniProtKB-UniRule"/>
</dbReference>
<evidence type="ECO:0000256" key="3">
    <source>
        <dbReference type="ARBA" id="ARBA00022989"/>
    </source>
</evidence>
<reference evidence="8 9" key="1">
    <citation type="submission" date="2017-11" db="EMBL/GenBank/DDBJ databases">
        <title>Evolution of Phototrophy in the Chloroflexi Phylum Driven by Horizontal Gene Transfer.</title>
        <authorList>
            <person name="Ward L.M."/>
            <person name="Hemp J."/>
            <person name="Shih P.M."/>
            <person name="Mcglynn S.E."/>
            <person name="Fischer W."/>
        </authorList>
    </citation>
    <scope>NUCLEOTIDE SEQUENCE [LARGE SCALE GENOMIC DNA]</scope>
    <source>
        <strain evidence="8">JP3_7</strain>
    </source>
</reference>
<comment type="catalytic activity">
    <reaction evidence="7">
        <text>a peptidoglycan chain = a peptidoglycan chain with N-acetyl-1,6-anhydromuramyl-[peptide] at the reducing end + a peptidoglycan chain with N-acetylglucosamine at the non-reducing end.</text>
        <dbReference type="EC" id="4.2.2.29"/>
    </reaction>
</comment>
<dbReference type="EC" id="4.2.2.29" evidence="7"/>
<dbReference type="CDD" id="cd08010">
    <property type="entry name" value="MltG_like"/>
    <property type="match status" value="1"/>
</dbReference>
<organism evidence="8 9">
    <name type="scientific">Candidatus Thermofonsia Clade 3 bacterium</name>
    <dbReference type="NCBI Taxonomy" id="2364212"/>
    <lineage>
        <taxon>Bacteria</taxon>
        <taxon>Bacillati</taxon>
        <taxon>Chloroflexota</taxon>
        <taxon>Candidatus Thermofontia</taxon>
        <taxon>Candidatus Thermofonsia Clade 3</taxon>
    </lineage>
</organism>